<sequence length="100" mass="11520">MAAAAPRSRMLRRSSSFEFLPPTISRWLWNGFASTTSTILGSRESSTSSLELPPPPILDPWDFFERQRFLQHPMADEDPNREEDRESRDDEESDSSNEES</sequence>
<dbReference type="Proteomes" id="UP000503349">
    <property type="component" value="Chromosome 11"/>
</dbReference>
<organism evidence="2 3">
    <name type="scientific">Channa argus</name>
    <name type="common">Northern snakehead</name>
    <name type="synonym">Ophicephalus argus</name>
    <dbReference type="NCBI Taxonomy" id="215402"/>
    <lineage>
        <taxon>Eukaryota</taxon>
        <taxon>Metazoa</taxon>
        <taxon>Chordata</taxon>
        <taxon>Craniata</taxon>
        <taxon>Vertebrata</taxon>
        <taxon>Euteleostomi</taxon>
        <taxon>Actinopterygii</taxon>
        <taxon>Neopterygii</taxon>
        <taxon>Teleostei</taxon>
        <taxon>Neoteleostei</taxon>
        <taxon>Acanthomorphata</taxon>
        <taxon>Anabantaria</taxon>
        <taxon>Anabantiformes</taxon>
        <taxon>Channoidei</taxon>
        <taxon>Channidae</taxon>
        <taxon>Channa</taxon>
    </lineage>
</organism>
<dbReference type="EMBL" id="CM015722">
    <property type="protein sequence ID" value="KAF3695321.1"/>
    <property type="molecule type" value="Genomic_DNA"/>
</dbReference>
<proteinExistence type="predicted"/>
<keyword evidence="3" id="KW-1185">Reference proteome</keyword>
<evidence type="ECO:0000256" key="1">
    <source>
        <dbReference type="SAM" id="MobiDB-lite"/>
    </source>
</evidence>
<protein>
    <submittedName>
        <fullName evidence="2">Uncharacterized protein</fullName>
    </submittedName>
</protein>
<feature type="region of interest" description="Disordered" evidence="1">
    <location>
        <begin position="68"/>
        <end position="100"/>
    </location>
</feature>
<feature type="compositionally biased region" description="Acidic residues" evidence="1">
    <location>
        <begin position="89"/>
        <end position="100"/>
    </location>
</feature>
<name>A0A6G1PYA7_CHAAH</name>
<dbReference type="AlphaFoldDB" id="A0A6G1PYA7"/>
<gene>
    <name evidence="2" type="ORF">EXN66_Car010997</name>
</gene>
<evidence type="ECO:0000313" key="2">
    <source>
        <dbReference type="EMBL" id="KAF3695321.1"/>
    </source>
</evidence>
<reference evidence="3" key="2">
    <citation type="submission" date="2019-02" db="EMBL/GenBank/DDBJ databases">
        <title>Opniocepnalus argus Var Kimnra genome.</title>
        <authorList>
            <person name="Zhou C."/>
            <person name="Xiao S."/>
        </authorList>
    </citation>
    <scope>NUCLEOTIDE SEQUENCE [LARGE SCALE GENOMIC DNA]</scope>
</reference>
<accession>A0A6G1PYA7</accession>
<reference evidence="2 3" key="1">
    <citation type="submission" date="2019-02" db="EMBL/GenBank/DDBJ databases">
        <title>Opniocepnalus argus genome.</title>
        <authorList>
            <person name="Zhou C."/>
            <person name="Xiao S."/>
        </authorList>
    </citation>
    <scope>NUCLEOTIDE SEQUENCE [LARGE SCALE GENOMIC DNA]</scope>
    <source>
        <strain evidence="2">OARG1902GOOAL</strain>
        <tissue evidence="2">Muscle</tissue>
    </source>
</reference>
<evidence type="ECO:0000313" key="3">
    <source>
        <dbReference type="Proteomes" id="UP000503349"/>
    </source>
</evidence>